<dbReference type="InterPro" id="IPR001611">
    <property type="entry name" value="Leu-rich_rpt"/>
</dbReference>
<dbReference type="Proteomes" id="UP000655588">
    <property type="component" value="Unassembled WGS sequence"/>
</dbReference>
<dbReference type="SMART" id="SM00364">
    <property type="entry name" value="LRR_BAC"/>
    <property type="match status" value="9"/>
</dbReference>
<dbReference type="Pfam" id="PF23598">
    <property type="entry name" value="LRR_14"/>
    <property type="match status" value="1"/>
</dbReference>
<name>A0A833S800_9HYME</name>
<evidence type="ECO:0000256" key="4">
    <source>
        <dbReference type="SAM" id="MobiDB-lite"/>
    </source>
</evidence>
<dbReference type="SUPFAM" id="SSF50156">
    <property type="entry name" value="PDZ domain-like"/>
    <property type="match status" value="1"/>
</dbReference>
<evidence type="ECO:0000313" key="7">
    <source>
        <dbReference type="Proteomes" id="UP000655588"/>
    </source>
</evidence>
<dbReference type="SUPFAM" id="SSF52058">
    <property type="entry name" value="L domain-like"/>
    <property type="match status" value="2"/>
</dbReference>
<keyword evidence="7" id="KW-1185">Reference proteome</keyword>
<dbReference type="InterPro" id="IPR003591">
    <property type="entry name" value="Leu-rich_rpt_typical-subtyp"/>
</dbReference>
<evidence type="ECO:0000259" key="5">
    <source>
        <dbReference type="PROSITE" id="PS50106"/>
    </source>
</evidence>
<dbReference type="Gene3D" id="3.80.10.10">
    <property type="entry name" value="Ribonuclease Inhibitor"/>
    <property type="match status" value="4"/>
</dbReference>
<dbReference type="GO" id="GO:0098609">
    <property type="term" value="P:cell-cell adhesion"/>
    <property type="evidence" value="ECO:0007669"/>
    <property type="project" value="TreeGrafter"/>
</dbReference>
<dbReference type="PROSITE" id="PS50106">
    <property type="entry name" value="PDZ"/>
    <property type="match status" value="1"/>
</dbReference>
<evidence type="ECO:0000256" key="2">
    <source>
        <dbReference type="ARBA" id="ARBA00022614"/>
    </source>
</evidence>
<dbReference type="EMBL" id="WNWW01000152">
    <property type="protein sequence ID" value="KAF3429646.1"/>
    <property type="molecule type" value="Genomic_DNA"/>
</dbReference>
<dbReference type="InterPro" id="IPR001478">
    <property type="entry name" value="PDZ"/>
</dbReference>
<feature type="compositionally biased region" description="Polar residues" evidence="4">
    <location>
        <begin position="584"/>
        <end position="593"/>
    </location>
</feature>
<evidence type="ECO:0000313" key="6">
    <source>
        <dbReference type="EMBL" id="KAF3429646.1"/>
    </source>
</evidence>
<dbReference type="GO" id="GO:0045211">
    <property type="term" value="C:postsynaptic membrane"/>
    <property type="evidence" value="ECO:0007669"/>
    <property type="project" value="TreeGrafter"/>
</dbReference>
<dbReference type="GO" id="GO:0043113">
    <property type="term" value="P:receptor clustering"/>
    <property type="evidence" value="ECO:0007669"/>
    <property type="project" value="TreeGrafter"/>
</dbReference>
<protein>
    <recommendedName>
        <fullName evidence="5">PDZ domain-containing protein</fullName>
    </recommendedName>
</protein>
<dbReference type="Gene3D" id="2.30.42.10">
    <property type="match status" value="1"/>
</dbReference>
<dbReference type="GO" id="GO:0045197">
    <property type="term" value="P:establishment or maintenance of epithelial cell apical/basal polarity"/>
    <property type="evidence" value="ECO:0007669"/>
    <property type="project" value="TreeGrafter"/>
</dbReference>
<reference evidence="6" key="1">
    <citation type="submission" date="2019-11" db="EMBL/GenBank/DDBJ databases">
        <title>The nuclear and mitochondrial genomes of Frieseomelitta varia - a highly eusocial stingless bee (Meliponini) with a permanently sterile worker caste.</title>
        <authorList>
            <person name="Freitas F.C.P."/>
            <person name="Lourenco A.P."/>
            <person name="Nunes F.M.F."/>
            <person name="Paschoal A.R."/>
            <person name="Abreu F.C.P."/>
            <person name="Barbin F.O."/>
            <person name="Bataglia L."/>
            <person name="Cardoso-Junior C.A.M."/>
            <person name="Cervoni M.S."/>
            <person name="Silva S.R."/>
            <person name="Dalarmi F."/>
            <person name="Del Lama M.A."/>
            <person name="Depintor T.S."/>
            <person name="Ferreira K.M."/>
            <person name="Goria P.S."/>
            <person name="Jaskot M.C."/>
            <person name="Lago D.C."/>
            <person name="Luna-Lucena D."/>
            <person name="Moda L.M."/>
            <person name="Nascimento L."/>
            <person name="Pedrino M."/>
            <person name="Rabico F.O."/>
            <person name="Sanches F.C."/>
            <person name="Santos D.E."/>
            <person name="Santos C.G."/>
            <person name="Vieira J."/>
            <person name="Lopes T.F."/>
            <person name="Barchuk A.R."/>
            <person name="Hartfelder K."/>
            <person name="Simoes Z.L.P."/>
            <person name="Bitondi M.M.G."/>
            <person name="Pinheiro D.G."/>
        </authorList>
    </citation>
    <scope>NUCLEOTIDE SEQUENCE</scope>
    <source>
        <strain evidence="6">USP_RPSP 00005682</strain>
        <tissue evidence="6">Whole individual</tissue>
    </source>
</reference>
<dbReference type="GO" id="GO:0019901">
    <property type="term" value="F:protein kinase binding"/>
    <property type="evidence" value="ECO:0007669"/>
    <property type="project" value="TreeGrafter"/>
</dbReference>
<dbReference type="FunFam" id="3.80.10.10:FF:000013">
    <property type="entry name" value="Erbin isoform 7"/>
    <property type="match status" value="1"/>
</dbReference>
<dbReference type="PROSITE" id="PS51450">
    <property type="entry name" value="LRR"/>
    <property type="match status" value="3"/>
</dbReference>
<dbReference type="SMART" id="SM00369">
    <property type="entry name" value="LRR_TYP"/>
    <property type="match status" value="10"/>
</dbReference>
<keyword evidence="2" id="KW-0433">Leucine-rich repeat</keyword>
<dbReference type="PANTHER" id="PTHR23119:SF50">
    <property type="entry name" value="PDZ DOMAIN-CONTAINING PROTEIN"/>
    <property type="match status" value="1"/>
</dbReference>
<dbReference type="GO" id="GO:0098887">
    <property type="term" value="P:neurotransmitter receptor transport, endosome to postsynaptic membrane"/>
    <property type="evidence" value="ECO:0007669"/>
    <property type="project" value="TreeGrafter"/>
</dbReference>
<dbReference type="SMART" id="SM00228">
    <property type="entry name" value="PDZ"/>
    <property type="match status" value="1"/>
</dbReference>
<dbReference type="PANTHER" id="PTHR23119">
    <property type="entry name" value="DISCS LARGE"/>
    <property type="match status" value="1"/>
</dbReference>
<dbReference type="InterPro" id="IPR036034">
    <property type="entry name" value="PDZ_sf"/>
</dbReference>
<comment type="similarity">
    <text evidence="1">Belongs to the LAP (LRR and PDZ) protein family.</text>
</comment>
<feature type="region of interest" description="Disordered" evidence="4">
    <location>
        <begin position="584"/>
        <end position="629"/>
    </location>
</feature>
<dbReference type="AlphaFoldDB" id="A0A833S800"/>
<dbReference type="GO" id="GO:0016323">
    <property type="term" value="C:basolateral plasma membrane"/>
    <property type="evidence" value="ECO:0007669"/>
    <property type="project" value="TreeGrafter"/>
</dbReference>
<dbReference type="GO" id="GO:0014069">
    <property type="term" value="C:postsynaptic density"/>
    <property type="evidence" value="ECO:0007669"/>
    <property type="project" value="TreeGrafter"/>
</dbReference>
<evidence type="ECO:0000256" key="1">
    <source>
        <dbReference type="ARBA" id="ARBA00007772"/>
    </source>
</evidence>
<dbReference type="GO" id="GO:0005912">
    <property type="term" value="C:adherens junction"/>
    <property type="evidence" value="ECO:0007669"/>
    <property type="project" value="TreeGrafter"/>
</dbReference>
<dbReference type="Pfam" id="PF13855">
    <property type="entry name" value="LRR_8"/>
    <property type="match status" value="2"/>
</dbReference>
<feature type="domain" description="PDZ" evidence="5">
    <location>
        <begin position="1002"/>
        <end position="1084"/>
    </location>
</feature>
<sequence length="1084" mass="120743">MYCSICRLLTNVNSSVCEESNTHFSTSIYLYSSGKSSPSFAPTGAHLSPDVLHEMGSAWWQCAACLRTQEEDICELHLNNCNLYDVPPDVFIYERTLEKLYLDANRIKDLPRPLFQCHELRVLSLSDNEVTTLPPAIASLINLEYLDLSKNSIKELPDSIKECKNLRSIDISVNPFERFPDAITHIVGLRELYINDAYIEYLPANFGRLSALKTLELRENNLMTLPKSMSRLINLQRLDIGNNDFTELPEVVGDLINLTELWIDGNDIRRIPLNINQLYRLNHFDCTMNAIHIIPSEVEGWREISIMHLSSNEIYQLPDSLCYLRTIVTLKVDDNQLNALPNDIGQMSSLEELIVTKNFLEYLPSSIGLLRKLHCLNVDNNYLRCLPPEIGSCTALSLLSLRSNNLTRVPPELGHLSSLKVLNLVNNCIKFLPVSMLNLSNLKALWLSDNQSQPLVPLQQEFNCEEDMMVLSCFMLPQKPRQELEQITPAVGLISSSIVGTGKRICFAAEVESEIPRQLHRAPTPYPKELRNLARHARNLHHQSAHDQRMHLEQETMIKEAIIATTTLDLTSKSGTCFSQSLFNKDSHSSLSPTEHRTSKACKNNTPTDVGTEQSVSEESSDEANKTVLAKEKSPDIREAKYIRNPTSEYLSKPPTVADYVNSTWKPDEYSKANTAKIVESEKFIEPYKSTPIAANNKNAIHVQVPKVNEVPPVPPPYHIAAAFSKKAALFQQLNQSAQLDSPMIAPPQIDMNISNSKISQETQIQNYDGESFKVEEHATNTSNNDGKISSFSGTDQIHALTESIDLTEQLLEGDRSLKPSRIPILKTKHLENTNSISSSDLSNKCTNSSVEDYEALKMLNASSIPTSPITGKKYRSPLSMQPKVSDRPRKIINGTVSNNNISCDNLSINPVNSSPVANSNMEGISKTLSIETPLNMNISFNIKNETNSGRSTPILPNNKSLNEMTNLNVDKYKVAGQNESLNSERKPRFKWMFGPHKNANVLPVQVKKNPGLGFSIAGGVAGAETGIIVTKVNPDGPAQGTLRPGDKILEVDGIDFTKSDHNNAVAVLRATGAVVSMMISRHQ</sequence>
<organism evidence="6 7">
    <name type="scientific">Frieseomelitta varia</name>
    <dbReference type="NCBI Taxonomy" id="561572"/>
    <lineage>
        <taxon>Eukaryota</taxon>
        <taxon>Metazoa</taxon>
        <taxon>Ecdysozoa</taxon>
        <taxon>Arthropoda</taxon>
        <taxon>Hexapoda</taxon>
        <taxon>Insecta</taxon>
        <taxon>Pterygota</taxon>
        <taxon>Neoptera</taxon>
        <taxon>Endopterygota</taxon>
        <taxon>Hymenoptera</taxon>
        <taxon>Apocrita</taxon>
        <taxon>Aculeata</taxon>
        <taxon>Apoidea</taxon>
        <taxon>Anthophila</taxon>
        <taxon>Apidae</taxon>
        <taxon>Frieseomelitta</taxon>
    </lineage>
</organism>
<feature type="compositionally biased region" description="Polar residues" evidence="4">
    <location>
        <begin position="601"/>
        <end position="618"/>
    </location>
</feature>
<dbReference type="InterPro" id="IPR050614">
    <property type="entry name" value="Synaptic_Scaffolding_LAP-MAGUK"/>
</dbReference>
<keyword evidence="3" id="KW-0677">Repeat</keyword>
<proteinExistence type="inferred from homology"/>
<dbReference type="Pfam" id="PF00595">
    <property type="entry name" value="PDZ"/>
    <property type="match status" value="1"/>
</dbReference>
<evidence type="ECO:0000256" key="3">
    <source>
        <dbReference type="ARBA" id="ARBA00022737"/>
    </source>
</evidence>
<dbReference type="InterPro" id="IPR032675">
    <property type="entry name" value="LRR_dom_sf"/>
</dbReference>
<comment type="caution">
    <text evidence="6">The sequence shown here is derived from an EMBL/GenBank/DDBJ whole genome shotgun (WGS) entry which is preliminary data.</text>
</comment>
<gene>
    <name evidence="6" type="ORF">E2986_01600</name>
</gene>
<dbReference type="InterPro" id="IPR055414">
    <property type="entry name" value="LRR_R13L4/SHOC2-like"/>
</dbReference>
<accession>A0A833S800</accession>
<dbReference type="GO" id="GO:0098968">
    <property type="term" value="P:neurotransmitter receptor transport postsynaptic membrane to endosome"/>
    <property type="evidence" value="ECO:0007669"/>
    <property type="project" value="TreeGrafter"/>
</dbReference>